<dbReference type="OrthoDB" id="2951834at2759"/>
<proteinExistence type="predicted"/>
<name>G2Y0T2_BOTF4</name>
<dbReference type="InParanoid" id="G2Y0T2"/>
<accession>G2Y0T2</accession>
<dbReference type="EMBL" id="FQ790281">
    <property type="protein sequence ID" value="CCD46247.1"/>
    <property type="molecule type" value="Genomic_DNA"/>
</dbReference>
<gene>
    <name evidence="1" type="ORF">BofuT4_P117970.1</name>
</gene>
<dbReference type="Proteomes" id="UP000008177">
    <property type="component" value="Unplaced contigs"/>
</dbReference>
<reference evidence="2" key="1">
    <citation type="journal article" date="2011" name="PLoS Genet.">
        <title>Genomic analysis of the necrotrophic fungal pathogens Sclerotinia sclerotiorum and Botrytis cinerea.</title>
        <authorList>
            <person name="Amselem J."/>
            <person name="Cuomo C.A."/>
            <person name="van Kan J.A."/>
            <person name="Viaud M."/>
            <person name="Benito E.P."/>
            <person name="Couloux A."/>
            <person name="Coutinho P.M."/>
            <person name="de Vries R.P."/>
            <person name="Dyer P.S."/>
            <person name="Fillinger S."/>
            <person name="Fournier E."/>
            <person name="Gout L."/>
            <person name="Hahn M."/>
            <person name="Kohn L."/>
            <person name="Lapalu N."/>
            <person name="Plummer K.M."/>
            <person name="Pradier J.M."/>
            <person name="Quevillon E."/>
            <person name="Sharon A."/>
            <person name="Simon A."/>
            <person name="ten Have A."/>
            <person name="Tudzynski B."/>
            <person name="Tudzynski P."/>
            <person name="Wincker P."/>
            <person name="Andrew M."/>
            <person name="Anthouard V."/>
            <person name="Beever R.E."/>
            <person name="Beffa R."/>
            <person name="Benoit I."/>
            <person name="Bouzid O."/>
            <person name="Brault B."/>
            <person name="Chen Z."/>
            <person name="Choquer M."/>
            <person name="Collemare J."/>
            <person name="Cotton P."/>
            <person name="Danchin E.G."/>
            <person name="Da Silva C."/>
            <person name="Gautier A."/>
            <person name="Giraud C."/>
            <person name="Giraud T."/>
            <person name="Gonzalez C."/>
            <person name="Grossetete S."/>
            <person name="Guldener U."/>
            <person name="Henrissat B."/>
            <person name="Howlett B.J."/>
            <person name="Kodira C."/>
            <person name="Kretschmer M."/>
            <person name="Lappartient A."/>
            <person name="Leroch M."/>
            <person name="Levis C."/>
            <person name="Mauceli E."/>
            <person name="Neuveglise C."/>
            <person name="Oeser B."/>
            <person name="Pearson M."/>
            <person name="Poulain J."/>
            <person name="Poussereau N."/>
            <person name="Quesneville H."/>
            <person name="Rascle C."/>
            <person name="Schumacher J."/>
            <person name="Segurens B."/>
            <person name="Sexton A."/>
            <person name="Silva E."/>
            <person name="Sirven C."/>
            <person name="Soanes D.M."/>
            <person name="Talbot N.J."/>
            <person name="Templeton M."/>
            <person name="Yandava C."/>
            <person name="Yarden O."/>
            <person name="Zeng Q."/>
            <person name="Rollins J.A."/>
            <person name="Lebrun M.H."/>
            <person name="Dickman M."/>
        </authorList>
    </citation>
    <scope>NUCLEOTIDE SEQUENCE [LARGE SCALE GENOMIC DNA]</scope>
    <source>
        <strain evidence="2">T4</strain>
    </source>
</reference>
<dbReference type="AlphaFoldDB" id="G2Y0T2"/>
<sequence length="232" mass="27801">MNFRTPLIKNSNDGLRAHSEDTHDLIKRGYKRCLEYDVLNPNRNKDFNNDLEQSLAIARDNDLTMQNLEFKKNREDVVNELQLQYKRLVIASNDLKSFKSGREELLERRDSAFAYWLVLIEAYAAEFERQKNLQTKAEFRRQKRRFDNLRATWPREIMLAKLDRMVEDQEFGEFAKVAQEVENDMDKQLAGITAAWRDLFKADVYHERFCQYKFDVGALKRKRDFRDEDEEQ</sequence>
<evidence type="ECO:0000313" key="2">
    <source>
        <dbReference type="Proteomes" id="UP000008177"/>
    </source>
</evidence>
<protein>
    <submittedName>
        <fullName evidence="1">Uncharacterized protein</fullName>
    </submittedName>
</protein>
<organism evidence="1 2">
    <name type="scientific">Botryotinia fuckeliana (strain T4)</name>
    <name type="common">Noble rot fungus</name>
    <name type="synonym">Botrytis cinerea</name>
    <dbReference type="NCBI Taxonomy" id="999810"/>
    <lineage>
        <taxon>Eukaryota</taxon>
        <taxon>Fungi</taxon>
        <taxon>Dikarya</taxon>
        <taxon>Ascomycota</taxon>
        <taxon>Pezizomycotina</taxon>
        <taxon>Leotiomycetes</taxon>
        <taxon>Helotiales</taxon>
        <taxon>Sclerotiniaceae</taxon>
        <taxon>Botrytis</taxon>
    </lineage>
</organism>
<evidence type="ECO:0000313" key="1">
    <source>
        <dbReference type="EMBL" id="CCD46247.1"/>
    </source>
</evidence>
<dbReference type="HOGENOM" id="CLU_1194730_0_0_1"/>